<accession>A0A645GDH5</accession>
<proteinExistence type="predicted"/>
<dbReference type="SUPFAM" id="SSF89550">
    <property type="entry name" value="PHP domain-like"/>
    <property type="match status" value="1"/>
</dbReference>
<protein>
    <recommendedName>
        <fullName evidence="2">Histidinol-phosphatase</fullName>
    </recommendedName>
</protein>
<reference evidence="1" key="1">
    <citation type="submission" date="2019-08" db="EMBL/GenBank/DDBJ databases">
        <authorList>
            <person name="Kucharzyk K."/>
            <person name="Murdoch R.W."/>
            <person name="Higgins S."/>
            <person name="Loffler F."/>
        </authorList>
    </citation>
    <scope>NUCLEOTIDE SEQUENCE</scope>
</reference>
<gene>
    <name evidence="1" type="ORF">SDC9_169265</name>
</gene>
<dbReference type="EMBL" id="VSSQ01069963">
    <property type="protein sequence ID" value="MPN21883.1"/>
    <property type="molecule type" value="Genomic_DNA"/>
</dbReference>
<comment type="caution">
    <text evidence="1">The sequence shown here is derived from an EMBL/GenBank/DDBJ whole genome shotgun (WGS) entry which is preliminary data.</text>
</comment>
<name>A0A645GDH5_9ZZZZ</name>
<evidence type="ECO:0008006" key="2">
    <source>
        <dbReference type="Google" id="ProtNLM"/>
    </source>
</evidence>
<sequence>MVAALGGAAFPAHIDRSSFSLLSNLGLWDPGLGFPLAEVSRQCPADFAASRPDLADVPLISGSDAHRLEEVGDRLSWMELPEKTAAAVLAWLRRGGPGVL</sequence>
<dbReference type="InterPro" id="IPR016195">
    <property type="entry name" value="Pol/histidinol_Pase-like"/>
</dbReference>
<dbReference type="Pfam" id="PF13263">
    <property type="entry name" value="PHP_C"/>
    <property type="match status" value="1"/>
</dbReference>
<organism evidence="1">
    <name type="scientific">bioreactor metagenome</name>
    <dbReference type="NCBI Taxonomy" id="1076179"/>
    <lineage>
        <taxon>unclassified sequences</taxon>
        <taxon>metagenomes</taxon>
        <taxon>ecological metagenomes</taxon>
    </lineage>
</organism>
<dbReference type="Gene3D" id="3.20.20.140">
    <property type="entry name" value="Metal-dependent hydrolases"/>
    <property type="match status" value="1"/>
</dbReference>
<dbReference type="AlphaFoldDB" id="A0A645GDH5"/>
<evidence type="ECO:0000313" key="1">
    <source>
        <dbReference type="EMBL" id="MPN21883.1"/>
    </source>
</evidence>